<comment type="similarity">
    <text evidence="1">Belongs to the intimin/invasin family.</text>
</comment>
<protein>
    <recommendedName>
        <fullName evidence="3">Big-1 domain-containing protein</fullName>
    </recommendedName>
</protein>
<proteinExistence type="inferred from homology"/>
<evidence type="ECO:0000313" key="5">
    <source>
        <dbReference type="Proteomes" id="UP001501285"/>
    </source>
</evidence>
<accession>A0ABN2TUQ0</accession>
<feature type="signal peptide" evidence="2">
    <location>
        <begin position="1"/>
        <end position="34"/>
    </location>
</feature>
<feature type="chain" id="PRO_5046804656" description="Big-1 domain-containing protein" evidence="2">
    <location>
        <begin position="35"/>
        <end position="149"/>
    </location>
</feature>
<keyword evidence="2" id="KW-0732">Signal</keyword>
<dbReference type="Gene3D" id="2.60.40.10">
    <property type="entry name" value="Immunoglobulins"/>
    <property type="match status" value="1"/>
</dbReference>
<dbReference type="InterPro" id="IPR008964">
    <property type="entry name" value="Invasin/intimin_cell_adhesion"/>
</dbReference>
<dbReference type="InterPro" id="IPR003344">
    <property type="entry name" value="Big_1_dom"/>
</dbReference>
<evidence type="ECO:0000259" key="3">
    <source>
        <dbReference type="Pfam" id="PF02369"/>
    </source>
</evidence>
<organism evidence="4 5">
    <name type="scientific">Terrabacter terrae</name>
    <dbReference type="NCBI Taxonomy" id="318434"/>
    <lineage>
        <taxon>Bacteria</taxon>
        <taxon>Bacillati</taxon>
        <taxon>Actinomycetota</taxon>
        <taxon>Actinomycetes</taxon>
        <taxon>Micrococcales</taxon>
        <taxon>Intrasporangiaceae</taxon>
        <taxon>Terrabacter</taxon>
    </lineage>
</organism>
<dbReference type="SUPFAM" id="SSF49373">
    <property type="entry name" value="Invasin/intimin cell-adhesion fragments"/>
    <property type="match status" value="1"/>
</dbReference>
<comment type="caution">
    <text evidence="4">The sequence shown here is derived from an EMBL/GenBank/DDBJ whole genome shotgun (WGS) entry which is preliminary data.</text>
</comment>
<dbReference type="Proteomes" id="UP001501285">
    <property type="component" value="Unassembled WGS sequence"/>
</dbReference>
<evidence type="ECO:0000256" key="2">
    <source>
        <dbReference type="SAM" id="SignalP"/>
    </source>
</evidence>
<evidence type="ECO:0000313" key="4">
    <source>
        <dbReference type="EMBL" id="GAA2020862.1"/>
    </source>
</evidence>
<feature type="domain" description="Big-1" evidence="3">
    <location>
        <begin position="68"/>
        <end position="147"/>
    </location>
</feature>
<name>A0ABN2TUQ0_9MICO</name>
<evidence type="ECO:0000256" key="1">
    <source>
        <dbReference type="ARBA" id="ARBA00010116"/>
    </source>
</evidence>
<gene>
    <name evidence="4" type="ORF">GCM10009740_06650</name>
</gene>
<reference evidence="5" key="1">
    <citation type="journal article" date="2019" name="Int. J. Syst. Evol. Microbiol.">
        <title>The Global Catalogue of Microorganisms (GCM) 10K type strain sequencing project: providing services to taxonomists for standard genome sequencing and annotation.</title>
        <authorList>
            <consortium name="The Broad Institute Genomics Platform"/>
            <consortium name="The Broad Institute Genome Sequencing Center for Infectious Disease"/>
            <person name="Wu L."/>
            <person name="Ma J."/>
        </authorList>
    </citation>
    <scope>NUCLEOTIDE SEQUENCE [LARGE SCALE GENOMIC DNA]</scope>
    <source>
        <strain evidence="5">JCM 14283</strain>
    </source>
</reference>
<dbReference type="EMBL" id="BAAANB010000001">
    <property type="protein sequence ID" value="GAA2020862.1"/>
    <property type="molecule type" value="Genomic_DNA"/>
</dbReference>
<dbReference type="InterPro" id="IPR013783">
    <property type="entry name" value="Ig-like_fold"/>
</dbReference>
<dbReference type="Pfam" id="PF02369">
    <property type="entry name" value="Big_1"/>
    <property type="match status" value="1"/>
</dbReference>
<keyword evidence="5" id="KW-1185">Reference proteome</keyword>
<dbReference type="RefSeq" id="WP_343987472.1">
    <property type="nucleotide sequence ID" value="NZ_BAAANB010000001.1"/>
</dbReference>
<sequence length="149" mass="15293">MRRGMARMSIAAAAASVASLASVVAVGPALPAQAATGYRVTVTCTVPKSQPERQLAPNSCLNYVPDGTQTYTAKVRNSSGSPVAGVTVSWSDSDAQDALFRINQNPCVTGSSGSCSAELVDRHPKAGEKITVTASVKGASGTGYLTFKR</sequence>